<evidence type="ECO:0000313" key="2">
    <source>
        <dbReference type="Proteomes" id="UP000024635"/>
    </source>
</evidence>
<accession>A0A016TLD0</accession>
<protein>
    <submittedName>
        <fullName evidence="1">Uncharacterized protein</fullName>
    </submittedName>
</protein>
<proteinExistence type="predicted"/>
<name>A0A016TLD0_9BILA</name>
<keyword evidence="2" id="KW-1185">Reference proteome</keyword>
<organism evidence="1 2">
    <name type="scientific">Ancylostoma ceylanicum</name>
    <dbReference type="NCBI Taxonomy" id="53326"/>
    <lineage>
        <taxon>Eukaryota</taxon>
        <taxon>Metazoa</taxon>
        <taxon>Ecdysozoa</taxon>
        <taxon>Nematoda</taxon>
        <taxon>Chromadorea</taxon>
        <taxon>Rhabditida</taxon>
        <taxon>Rhabditina</taxon>
        <taxon>Rhabditomorpha</taxon>
        <taxon>Strongyloidea</taxon>
        <taxon>Ancylostomatidae</taxon>
        <taxon>Ancylostomatinae</taxon>
        <taxon>Ancylostoma</taxon>
    </lineage>
</organism>
<dbReference type="AlphaFoldDB" id="A0A016TLD0"/>
<comment type="caution">
    <text evidence="1">The sequence shown here is derived from an EMBL/GenBank/DDBJ whole genome shotgun (WGS) entry which is preliminary data.</text>
</comment>
<dbReference type="Proteomes" id="UP000024635">
    <property type="component" value="Unassembled WGS sequence"/>
</dbReference>
<sequence length="80" mass="8491">MHICVRILSVSMAVDFSLLGERISTSEPFAARFAHAVTIGRSGCKAIPTISDYTTTDSGELNSAASERGSKACGELRIVE</sequence>
<reference evidence="2" key="1">
    <citation type="journal article" date="2015" name="Nat. Genet.">
        <title>The genome and transcriptome of the zoonotic hookworm Ancylostoma ceylanicum identify infection-specific gene families.</title>
        <authorList>
            <person name="Schwarz E.M."/>
            <person name="Hu Y."/>
            <person name="Antoshechkin I."/>
            <person name="Miller M.M."/>
            <person name="Sternberg P.W."/>
            <person name="Aroian R.V."/>
        </authorList>
    </citation>
    <scope>NUCLEOTIDE SEQUENCE</scope>
    <source>
        <strain evidence="2">HY135</strain>
    </source>
</reference>
<gene>
    <name evidence="1" type="primary">Acey_s0093.g2616</name>
    <name evidence="1" type="ORF">Y032_0093g2616</name>
</gene>
<dbReference type="EMBL" id="JARK01001429">
    <property type="protein sequence ID" value="EYC03486.1"/>
    <property type="molecule type" value="Genomic_DNA"/>
</dbReference>
<evidence type="ECO:0000313" key="1">
    <source>
        <dbReference type="EMBL" id="EYC03486.1"/>
    </source>
</evidence>